<comment type="caution">
    <text evidence="1">The sequence shown here is derived from an EMBL/GenBank/DDBJ whole genome shotgun (WGS) entry which is preliminary data.</text>
</comment>
<dbReference type="Proteomes" id="UP000828390">
    <property type="component" value="Unassembled WGS sequence"/>
</dbReference>
<protein>
    <submittedName>
        <fullName evidence="1">Uncharacterized protein</fullName>
    </submittedName>
</protein>
<gene>
    <name evidence="1" type="ORF">DPMN_039172</name>
</gene>
<reference evidence="1" key="1">
    <citation type="journal article" date="2019" name="bioRxiv">
        <title>The Genome of the Zebra Mussel, Dreissena polymorpha: A Resource for Invasive Species Research.</title>
        <authorList>
            <person name="McCartney M.A."/>
            <person name="Auch B."/>
            <person name="Kono T."/>
            <person name="Mallez S."/>
            <person name="Zhang Y."/>
            <person name="Obille A."/>
            <person name="Becker A."/>
            <person name="Abrahante J.E."/>
            <person name="Garbe J."/>
            <person name="Badalamenti J.P."/>
            <person name="Herman A."/>
            <person name="Mangelson H."/>
            <person name="Liachko I."/>
            <person name="Sullivan S."/>
            <person name="Sone E.D."/>
            <person name="Koren S."/>
            <person name="Silverstein K.A.T."/>
            <person name="Beckman K.B."/>
            <person name="Gohl D.M."/>
        </authorList>
    </citation>
    <scope>NUCLEOTIDE SEQUENCE</scope>
    <source>
        <strain evidence="1">Duluth1</strain>
        <tissue evidence="1">Whole animal</tissue>
    </source>
</reference>
<reference evidence="1" key="2">
    <citation type="submission" date="2020-11" db="EMBL/GenBank/DDBJ databases">
        <authorList>
            <person name="McCartney M.A."/>
            <person name="Auch B."/>
            <person name="Kono T."/>
            <person name="Mallez S."/>
            <person name="Becker A."/>
            <person name="Gohl D.M."/>
            <person name="Silverstein K.A.T."/>
            <person name="Koren S."/>
            <person name="Bechman K.B."/>
            <person name="Herman A."/>
            <person name="Abrahante J.E."/>
            <person name="Garbe J."/>
        </authorList>
    </citation>
    <scope>NUCLEOTIDE SEQUENCE</scope>
    <source>
        <strain evidence="1">Duluth1</strain>
        <tissue evidence="1">Whole animal</tissue>
    </source>
</reference>
<evidence type="ECO:0000313" key="1">
    <source>
        <dbReference type="EMBL" id="KAH3875890.1"/>
    </source>
</evidence>
<organism evidence="1 2">
    <name type="scientific">Dreissena polymorpha</name>
    <name type="common">Zebra mussel</name>
    <name type="synonym">Mytilus polymorpha</name>
    <dbReference type="NCBI Taxonomy" id="45954"/>
    <lineage>
        <taxon>Eukaryota</taxon>
        <taxon>Metazoa</taxon>
        <taxon>Spiralia</taxon>
        <taxon>Lophotrochozoa</taxon>
        <taxon>Mollusca</taxon>
        <taxon>Bivalvia</taxon>
        <taxon>Autobranchia</taxon>
        <taxon>Heteroconchia</taxon>
        <taxon>Euheterodonta</taxon>
        <taxon>Imparidentia</taxon>
        <taxon>Neoheterodontei</taxon>
        <taxon>Myida</taxon>
        <taxon>Dreissenoidea</taxon>
        <taxon>Dreissenidae</taxon>
        <taxon>Dreissena</taxon>
    </lineage>
</organism>
<evidence type="ECO:0000313" key="2">
    <source>
        <dbReference type="Proteomes" id="UP000828390"/>
    </source>
</evidence>
<sequence>MAASVVVLDDETVAIAVFNTTSAFDLFEDAKNTAASGCGDSTSGFLCSSITDRSVILPVAVLTAFV</sequence>
<keyword evidence="2" id="KW-1185">Reference proteome</keyword>
<dbReference type="EMBL" id="JAIWYP010000002">
    <property type="protein sequence ID" value="KAH3875890.1"/>
    <property type="molecule type" value="Genomic_DNA"/>
</dbReference>
<accession>A0A9D4MGU8</accession>
<proteinExistence type="predicted"/>
<dbReference type="AlphaFoldDB" id="A0A9D4MGU8"/>
<name>A0A9D4MGU8_DREPO</name>